<dbReference type="InterPro" id="IPR013783">
    <property type="entry name" value="Ig-like_fold"/>
</dbReference>
<sequence length="430" mass="46111">MTDRAGSRVTSTSPRLGRFEAEFARDPDAAVGALLVDVAAARGPIIEEIAGAPDALVTFVYVDDVDQVELGTQALMLEPPRTSERMRRVAGTDVWTLVLRVAHDVTTAYRFQVDPPVLGDTTEEMMATVSDPEQQAAFVAAYARSIRPDPYNPRRVTDPLSDSGEPRNSVLVMPDAVALPSLPDVSERVEEHVLPGGRRVDLYRPANGGDDLPLVVVLDGEHCRPGLVLEHLDAAIAEGRVPPVRVVLWHNLSPTSRMVEMACNPVLPAALADELFPWLDERGLLPPVAQRVLAGFSYGGLATAYTVLHRPDLFGAALPISASLFFTPDPNTEPGEWLARQVRPGSTRARWFLAVGQLEATAIGLPGVAADTTMVSSAGRFHDALRDAGADVAGLLEYPSGHEMFTVHAAIEQGLPALLTPSAQPADLAE</sequence>
<keyword evidence="2" id="KW-0963">Cytoplasm</keyword>
<keyword evidence="3" id="KW-0378">Hydrolase</keyword>
<dbReference type="PANTHER" id="PTHR48098:SF3">
    <property type="entry name" value="IRON(III) ENTEROBACTIN ESTERASE"/>
    <property type="match status" value="1"/>
</dbReference>
<dbReference type="RefSeq" id="WP_098511908.1">
    <property type="nucleotide sequence ID" value="NZ_JBIAKZ010000024.1"/>
</dbReference>
<dbReference type="GO" id="GO:0008849">
    <property type="term" value="F:enterochelin esterase activity"/>
    <property type="evidence" value="ECO:0007669"/>
    <property type="project" value="InterPro"/>
</dbReference>
<dbReference type="SUPFAM" id="SSF81296">
    <property type="entry name" value="E set domains"/>
    <property type="match status" value="1"/>
</dbReference>
<dbReference type="Proteomes" id="UP000243542">
    <property type="component" value="Unassembled WGS sequence"/>
</dbReference>
<dbReference type="GO" id="GO:0005975">
    <property type="term" value="P:carbohydrate metabolic process"/>
    <property type="evidence" value="ECO:0007669"/>
    <property type="project" value="UniProtKB-ARBA"/>
</dbReference>
<dbReference type="Gene3D" id="3.40.50.1820">
    <property type="entry name" value="alpha/beta hydrolase"/>
    <property type="match status" value="1"/>
</dbReference>
<dbReference type="InterPro" id="IPR000801">
    <property type="entry name" value="Esterase-like"/>
</dbReference>
<gene>
    <name evidence="6" type="ORF">ATK36_2956</name>
</gene>
<dbReference type="GO" id="GO:0006826">
    <property type="term" value="P:iron ion transport"/>
    <property type="evidence" value="ECO:0007669"/>
    <property type="project" value="InterPro"/>
</dbReference>
<dbReference type="Pfam" id="PF11806">
    <property type="entry name" value="Enterochelin_N"/>
    <property type="match status" value="1"/>
</dbReference>
<keyword evidence="7" id="KW-1185">Reference proteome</keyword>
<dbReference type="GO" id="GO:0005737">
    <property type="term" value="C:cytoplasm"/>
    <property type="evidence" value="ECO:0007669"/>
    <property type="project" value="UniProtKB-SubCell"/>
</dbReference>
<dbReference type="PANTHER" id="PTHR48098">
    <property type="entry name" value="ENTEROCHELIN ESTERASE-RELATED"/>
    <property type="match status" value="1"/>
</dbReference>
<proteinExistence type="inferred from homology"/>
<dbReference type="EMBL" id="PDJK01000002">
    <property type="protein sequence ID" value="PFG47895.1"/>
    <property type="molecule type" value="Genomic_DNA"/>
</dbReference>
<name>A0A2A9FBU6_9PSEU</name>
<dbReference type="Gene3D" id="2.60.40.10">
    <property type="entry name" value="Immunoglobulins"/>
    <property type="match status" value="1"/>
</dbReference>
<evidence type="ECO:0000313" key="7">
    <source>
        <dbReference type="Proteomes" id="UP000243542"/>
    </source>
</evidence>
<dbReference type="InterPro" id="IPR021764">
    <property type="entry name" value="Enterochelin_esterase_N"/>
</dbReference>
<comment type="caution">
    <text evidence="6">The sequence shown here is derived from an EMBL/GenBank/DDBJ whole genome shotgun (WGS) entry which is preliminary data.</text>
</comment>
<evidence type="ECO:0000256" key="3">
    <source>
        <dbReference type="ARBA" id="ARBA00022801"/>
    </source>
</evidence>
<evidence type="ECO:0000256" key="4">
    <source>
        <dbReference type="ARBA" id="ARBA00024201"/>
    </source>
</evidence>
<dbReference type="InterPro" id="IPR029058">
    <property type="entry name" value="AB_hydrolase_fold"/>
</dbReference>
<dbReference type="AlphaFoldDB" id="A0A2A9FBU6"/>
<dbReference type="SUPFAM" id="SSF53474">
    <property type="entry name" value="alpha/beta-Hydrolases"/>
    <property type="match status" value="1"/>
</dbReference>
<evidence type="ECO:0000256" key="1">
    <source>
        <dbReference type="ARBA" id="ARBA00004496"/>
    </source>
</evidence>
<dbReference type="InterPro" id="IPR014756">
    <property type="entry name" value="Ig_E-set"/>
</dbReference>
<organism evidence="6 7">
    <name type="scientific">Amycolatopsis sulphurea</name>
    <dbReference type="NCBI Taxonomy" id="76022"/>
    <lineage>
        <taxon>Bacteria</taxon>
        <taxon>Bacillati</taxon>
        <taxon>Actinomycetota</taxon>
        <taxon>Actinomycetes</taxon>
        <taxon>Pseudonocardiales</taxon>
        <taxon>Pseudonocardiaceae</taxon>
        <taxon>Amycolatopsis</taxon>
    </lineage>
</organism>
<dbReference type="GO" id="GO:0005506">
    <property type="term" value="F:iron ion binding"/>
    <property type="evidence" value="ECO:0007669"/>
    <property type="project" value="InterPro"/>
</dbReference>
<evidence type="ECO:0000256" key="2">
    <source>
        <dbReference type="ARBA" id="ARBA00022490"/>
    </source>
</evidence>
<dbReference type="Pfam" id="PF00756">
    <property type="entry name" value="Esterase"/>
    <property type="match status" value="1"/>
</dbReference>
<feature type="domain" description="Enterochelin esterase N-terminal" evidence="5">
    <location>
        <begin position="57"/>
        <end position="178"/>
    </location>
</feature>
<reference evidence="6 7" key="1">
    <citation type="submission" date="2017-10" db="EMBL/GenBank/DDBJ databases">
        <title>Sequencing the genomes of 1000 actinobacteria strains.</title>
        <authorList>
            <person name="Klenk H.-P."/>
        </authorList>
    </citation>
    <scope>NUCLEOTIDE SEQUENCE [LARGE SCALE GENOMIC DNA]</scope>
    <source>
        <strain evidence="6 7">DSM 46092</strain>
    </source>
</reference>
<evidence type="ECO:0000259" key="5">
    <source>
        <dbReference type="Pfam" id="PF11806"/>
    </source>
</evidence>
<comment type="subcellular location">
    <subcellularLocation>
        <location evidence="1">Cytoplasm</location>
    </subcellularLocation>
</comment>
<dbReference type="InterPro" id="IPR050583">
    <property type="entry name" value="Mycobacterial_A85_antigen"/>
</dbReference>
<evidence type="ECO:0000313" key="6">
    <source>
        <dbReference type="EMBL" id="PFG47895.1"/>
    </source>
</evidence>
<protein>
    <submittedName>
        <fullName evidence="6">Enterochelin esterase family protein</fullName>
    </submittedName>
</protein>
<comment type="similarity">
    <text evidence="4">Belongs to the Fes family.</text>
</comment>
<accession>A0A2A9FBU6</accession>